<dbReference type="GO" id="GO:0005634">
    <property type="term" value="C:nucleus"/>
    <property type="evidence" value="ECO:0007669"/>
    <property type="project" value="UniProtKB-SubCell"/>
</dbReference>
<protein>
    <submittedName>
        <fullName evidence="7">Armadillo-type protein</fullName>
    </submittedName>
</protein>
<dbReference type="SUPFAM" id="SSF48371">
    <property type="entry name" value="ARM repeat"/>
    <property type="match status" value="1"/>
</dbReference>
<dbReference type="Pfam" id="PF24140">
    <property type="entry name" value="TPR_TNPO3_IPO13_3rd"/>
    <property type="match status" value="1"/>
</dbReference>
<reference evidence="7" key="1">
    <citation type="journal article" date="2022" name="bioRxiv">
        <title>Deciphering the potential niche of two novel black yeast fungi from a biological soil crust based on their genomes, phenotypes, and melanin regulation.</title>
        <authorList>
            <consortium name="DOE Joint Genome Institute"/>
            <person name="Carr E.C."/>
            <person name="Barton Q."/>
            <person name="Grambo S."/>
            <person name="Sullivan M."/>
            <person name="Renfro C.M."/>
            <person name="Kuo A."/>
            <person name="Pangilinan J."/>
            <person name="Lipzen A."/>
            <person name="Keymanesh K."/>
            <person name="Savage E."/>
            <person name="Barry K."/>
            <person name="Grigoriev I.V."/>
            <person name="Riekhof W.R."/>
            <person name="Harris S.S."/>
        </authorList>
    </citation>
    <scope>NUCLEOTIDE SEQUENCE</scope>
    <source>
        <strain evidence="7">JF 03-4F</strain>
    </source>
</reference>
<keyword evidence="6" id="KW-0175">Coiled coil</keyword>
<dbReference type="InterPro" id="IPR057942">
    <property type="entry name" value="TPR_TNPO3_IPO13_3rd"/>
</dbReference>
<keyword evidence="4" id="KW-0653">Protein transport</keyword>
<proteinExistence type="inferred from homology"/>
<evidence type="ECO:0000256" key="1">
    <source>
        <dbReference type="ARBA" id="ARBA00004123"/>
    </source>
</evidence>
<dbReference type="PANTHER" id="PTHR12363:SF33">
    <property type="entry name" value="IMPORTIN-13"/>
    <property type="match status" value="1"/>
</dbReference>
<evidence type="ECO:0000256" key="6">
    <source>
        <dbReference type="SAM" id="Coils"/>
    </source>
</evidence>
<organism evidence="7 8">
    <name type="scientific">Exophiala viscosa</name>
    <dbReference type="NCBI Taxonomy" id="2486360"/>
    <lineage>
        <taxon>Eukaryota</taxon>
        <taxon>Fungi</taxon>
        <taxon>Dikarya</taxon>
        <taxon>Ascomycota</taxon>
        <taxon>Pezizomycotina</taxon>
        <taxon>Eurotiomycetes</taxon>
        <taxon>Chaetothyriomycetidae</taxon>
        <taxon>Chaetothyriales</taxon>
        <taxon>Herpotrichiellaceae</taxon>
        <taxon>Exophiala</taxon>
    </lineage>
</organism>
<dbReference type="PANTHER" id="PTHR12363">
    <property type="entry name" value="TRANSPORTIN 3 AND IMPORTIN 13"/>
    <property type="match status" value="1"/>
</dbReference>
<dbReference type="InterPro" id="IPR051345">
    <property type="entry name" value="Importin_beta-like_NTR"/>
</dbReference>
<dbReference type="InterPro" id="IPR011989">
    <property type="entry name" value="ARM-like"/>
</dbReference>
<comment type="caution">
    <text evidence="7">The sequence shown here is derived from an EMBL/GenBank/DDBJ whole genome shotgun (WGS) entry which is preliminary data.</text>
</comment>
<dbReference type="GO" id="GO:0005737">
    <property type="term" value="C:cytoplasm"/>
    <property type="evidence" value="ECO:0007669"/>
    <property type="project" value="TreeGrafter"/>
</dbReference>
<keyword evidence="5" id="KW-0539">Nucleus</keyword>
<evidence type="ECO:0000313" key="7">
    <source>
        <dbReference type="EMBL" id="KAI1618347.1"/>
    </source>
</evidence>
<keyword evidence="3" id="KW-0813">Transport</keyword>
<dbReference type="Gene3D" id="1.25.10.10">
    <property type="entry name" value="Leucine-rich Repeat Variant"/>
    <property type="match status" value="1"/>
</dbReference>
<dbReference type="AlphaFoldDB" id="A0AAN6E6Y1"/>
<feature type="coiled-coil region" evidence="6">
    <location>
        <begin position="13"/>
        <end position="40"/>
    </location>
</feature>
<gene>
    <name evidence="7" type="ORF">EDD36DRAFT_414029</name>
</gene>
<dbReference type="EMBL" id="MU404350">
    <property type="protein sequence ID" value="KAI1618347.1"/>
    <property type="molecule type" value="Genomic_DNA"/>
</dbReference>
<dbReference type="GO" id="GO:0006606">
    <property type="term" value="P:protein import into nucleus"/>
    <property type="evidence" value="ECO:0007669"/>
    <property type="project" value="TreeGrafter"/>
</dbReference>
<sequence length="1016" mass="112565">MEKLIRELHDPGNQAAPDRIHDIQRQIQRLQRERAAWQIGLDLLRHDEAVMRFHGALTLTIKINADWDNDQMGEDERMKYYLLETLVTRYLQLVILPDENFVIQKLCSTLVTLFTKHDSEWTFPLRHVFACAISGNYVSPTTLPDMDQLCEAGKDCSYIQLKGILMLAKTMAEDLGNRTSTSTVQGIITDRTAANGPDALKFLRFVMGAPNKIRYHEIAVEESDAATAYTELLKMVFSSIPFWVGLVKHLVPSVDKAQMLSIEAAAQECISLGVGYFDHDPLTASVLQMLYSLQQSSARLLQSAIPDYPSSIAESPMAKEIVTALLSGDWNLGAGTYVDLLESIMSQVDTTSSAYLHSGRYTQVIETLRQLLRCEDQAIIEDPFCQVALEKVSDMVEGFTDWDEGDSAQPFIRSLAADACDACLLKIQLPQEEMSSETQDWDADERARFQDFRYDVHDFFQSAFAVLGNDLIEGIVKTIISHPEPLNWSTIEAAIFAFTAFSDTMSSDPDTYDGLITAVLDSQPLRHLLQSVNPVPDRARQTSIRFIADNVAYLQRHPDGLVPILNFLFSSLHLQASASAASRAIYSLCDSHREALIDGLPQFMASLSTIGDLGEAERHRIYAAVATIIQGLPTEEAKVQPLSELLSHVSSGLLVMNDDVAEKIEALRLCTDTMQTLASVGKGLRSPHDTPIDLEASNTPQSAFWQDGPGADIQRDVLALYGVILQKVTDQIDIVFVEACCDFIKSGFTEEHPSPFKFPDRVGLDLVSALINLESPSIDTVMACASSFLASINTANIQVCVSSLLYLVISNQQHVLSTFQDSRQLQDTSFPSSSLDFLGRLMTKWTSIWLSLPEGGQMAGVSIEMALVLMADPDTLPRRSAASFFAILADYAGPAGGSDAETNQRMAKILQHYGQRILSLLLRLLGGECARSEIESLTETIKRFVQKHLMLTKSVLREAVKQDSGVMSDKALKATTLEYRNRVLAQMEALRGGRKTNDIVKEFWIACRGSGFGYIT</sequence>
<evidence type="ECO:0000256" key="4">
    <source>
        <dbReference type="ARBA" id="ARBA00022927"/>
    </source>
</evidence>
<dbReference type="Proteomes" id="UP001203852">
    <property type="component" value="Unassembled WGS sequence"/>
</dbReference>
<dbReference type="InterPro" id="IPR016024">
    <property type="entry name" value="ARM-type_fold"/>
</dbReference>
<evidence type="ECO:0000313" key="8">
    <source>
        <dbReference type="Proteomes" id="UP001203852"/>
    </source>
</evidence>
<evidence type="ECO:0000256" key="3">
    <source>
        <dbReference type="ARBA" id="ARBA00022448"/>
    </source>
</evidence>
<evidence type="ECO:0000256" key="5">
    <source>
        <dbReference type="ARBA" id="ARBA00023242"/>
    </source>
</evidence>
<evidence type="ECO:0000256" key="2">
    <source>
        <dbReference type="ARBA" id="ARBA00007991"/>
    </source>
</evidence>
<accession>A0AAN6E6Y1</accession>
<name>A0AAN6E6Y1_9EURO</name>
<comment type="subcellular location">
    <subcellularLocation>
        <location evidence="1">Nucleus</location>
    </subcellularLocation>
</comment>
<keyword evidence="8" id="KW-1185">Reference proteome</keyword>
<comment type="similarity">
    <text evidence="2">Belongs to the importin beta family.</text>
</comment>